<comment type="subcellular location">
    <subcellularLocation>
        <location evidence="1">Membrane</location>
        <topology evidence="1">Multi-pass membrane protein</topology>
    </subcellularLocation>
</comment>
<dbReference type="Proteomes" id="UP001596203">
    <property type="component" value="Unassembled WGS sequence"/>
</dbReference>
<feature type="transmembrane region" description="Helical" evidence="10">
    <location>
        <begin position="187"/>
        <end position="212"/>
    </location>
</feature>
<keyword evidence="7 10" id="KW-0472">Membrane</keyword>
<accession>A0ABW1KHG4</accession>
<keyword evidence="8" id="KW-1015">Disulfide bond</keyword>
<keyword evidence="13" id="KW-1185">Reference proteome</keyword>
<evidence type="ECO:0000256" key="3">
    <source>
        <dbReference type="ARBA" id="ARBA00022692"/>
    </source>
</evidence>
<dbReference type="InterPro" id="IPR038354">
    <property type="entry name" value="VKOR_sf"/>
</dbReference>
<reference evidence="13" key="1">
    <citation type="journal article" date="2019" name="Int. J. Syst. Evol. Microbiol.">
        <title>The Global Catalogue of Microorganisms (GCM) 10K type strain sequencing project: providing services to taxonomists for standard genome sequencing and annotation.</title>
        <authorList>
            <consortium name="The Broad Institute Genomics Platform"/>
            <consortium name="The Broad Institute Genome Sequencing Center for Infectious Disease"/>
            <person name="Wu L."/>
            <person name="Ma J."/>
        </authorList>
    </citation>
    <scope>NUCLEOTIDE SEQUENCE [LARGE SCALE GENOMIC DNA]</scope>
    <source>
        <strain evidence="13">ZS-35-S2</strain>
    </source>
</reference>
<evidence type="ECO:0000256" key="2">
    <source>
        <dbReference type="ARBA" id="ARBA00006214"/>
    </source>
</evidence>
<keyword evidence="9" id="KW-0676">Redox-active center</keyword>
<dbReference type="RefSeq" id="WP_377427167.1">
    <property type="nucleotide sequence ID" value="NZ_JBHSPR010000032.1"/>
</dbReference>
<evidence type="ECO:0000259" key="11">
    <source>
        <dbReference type="SMART" id="SM00756"/>
    </source>
</evidence>
<dbReference type="Pfam" id="PF07884">
    <property type="entry name" value="VKOR"/>
    <property type="match status" value="1"/>
</dbReference>
<proteinExistence type="inferred from homology"/>
<keyword evidence="4" id="KW-0874">Quinone</keyword>
<evidence type="ECO:0000256" key="6">
    <source>
        <dbReference type="ARBA" id="ARBA00023002"/>
    </source>
</evidence>
<feature type="transmembrane region" description="Helical" evidence="10">
    <location>
        <begin position="147"/>
        <end position="167"/>
    </location>
</feature>
<dbReference type="InterPro" id="IPR041714">
    <property type="entry name" value="VKOR_Actinobacteria"/>
</dbReference>
<evidence type="ECO:0000256" key="7">
    <source>
        <dbReference type="ARBA" id="ARBA00023136"/>
    </source>
</evidence>
<comment type="similarity">
    <text evidence="2">Belongs to the VKOR family.</text>
</comment>
<evidence type="ECO:0000256" key="5">
    <source>
        <dbReference type="ARBA" id="ARBA00022989"/>
    </source>
</evidence>
<dbReference type="CDD" id="cd12922">
    <property type="entry name" value="VKOR_5"/>
    <property type="match status" value="1"/>
</dbReference>
<keyword evidence="5 10" id="KW-1133">Transmembrane helix</keyword>
<evidence type="ECO:0000313" key="13">
    <source>
        <dbReference type="Proteomes" id="UP001596203"/>
    </source>
</evidence>
<name>A0ABW1KHG4_9ACTN</name>
<dbReference type="Gene3D" id="1.20.1440.130">
    <property type="entry name" value="VKOR domain"/>
    <property type="match status" value="1"/>
</dbReference>
<feature type="transmembrane region" description="Helical" evidence="10">
    <location>
        <begin position="115"/>
        <end position="135"/>
    </location>
</feature>
<feature type="domain" description="Vitamin K epoxide reductase" evidence="11">
    <location>
        <begin position="25"/>
        <end position="166"/>
    </location>
</feature>
<gene>
    <name evidence="12" type="ORF">ACFP2T_29150</name>
</gene>
<keyword evidence="6" id="KW-0560">Oxidoreductase</keyword>
<evidence type="ECO:0000256" key="8">
    <source>
        <dbReference type="ARBA" id="ARBA00023157"/>
    </source>
</evidence>
<evidence type="ECO:0000256" key="1">
    <source>
        <dbReference type="ARBA" id="ARBA00004141"/>
    </source>
</evidence>
<feature type="transmembrane region" description="Helical" evidence="10">
    <location>
        <begin position="89"/>
        <end position="109"/>
    </location>
</feature>
<keyword evidence="3 10" id="KW-0812">Transmembrane</keyword>
<dbReference type="EMBL" id="JBHSPR010000032">
    <property type="protein sequence ID" value="MFC6020223.1"/>
    <property type="molecule type" value="Genomic_DNA"/>
</dbReference>
<protein>
    <submittedName>
        <fullName evidence="12">Vitamin K epoxide reductase family protein</fullName>
    </submittedName>
</protein>
<evidence type="ECO:0000256" key="4">
    <source>
        <dbReference type="ARBA" id="ARBA00022719"/>
    </source>
</evidence>
<comment type="caution">
    <text evidence="12">The sequence shown here is derived from an EMBL/GenBank/DDBJ whole genome shotgun (WGS) entry which is preliminary data.</text>
</comment>
<evidence type="ECO:0000256" key="9">
    <source>
        <dbReference type="ARBA" id="ARBA00023284"/>
    </source>
</evidence>
<feature type="transmembrane region" description="Helical" evidence="10">
    <location>
        <begin position="27"/>
        <end position="48"/>
    </location>
</feature>
<organism evidence="12 13">
    <name type="scientific">Plantactinospora solaniradicis</name>
    <dbReference type="NCBI Taxonomy" id="1723736"/>
    <lineage>
        <taxon>Bacteria</taxon>
        <taxon>Bacillati</taxon>
        <taxon>Actinomycetota</taxon>
        <taxon>Actinomycetes</taxon>
        <taxon>Micromonosporales</taxon>
        <taxon>Micromonosporaceae</taxon>
        <taxon>Plantactinospora</taxon>
    </lineage>
</organism>
<evidence type="ECO:0000313" key="12">
    <source>
        <dbReference type="EMBL" id="MFC6020223.1"/>
    </source>
</evidence>
<evidence type="ECO:0000256" key="10">
    <source>
        <dbReference type="SAM" id="Phobius"/>
    </source>
</evidence>
<sequence>MSSTTVTRPDPVDGADPDEPSAISDRLVGWVLSVGGILGGGAAFVLIVEKIALLRDPAYTPSCSINPILSCGSVMNTPQAEVFGFPNPLLGVAMFPLVVATGVAVLGGIRLSRWWWLGLQAGAVFGIGLVHWLFVQSLYRIGALCPYCMVVWLVTIIVFSYTTLYNLDRGHLPVPASWRPTVTAITRLHTAIPVAWLLILTLLVGEAFWTYWRTLL</sequence>
<dbReference type="InterPro" id="IPR012932">
    <property type="entry name" value="VKOR"/>
</dbReference>
<dbReference type="SMART" id="SM00756">
    <property type="entry name" value="VKc"/>
    <property type="match status" value="1"/>
</dbReference>